<evidence type="ECO:0000313" key="10">
    <source>
        <dbReference type="Proteomes" id="UP000580797"/>
    </source>
</evidence>
<keyword evidence="3 7" id="KW-1133">Transmembrane helix</keyword>
<keyword evidence="4 7" id="KW-0472">Membrane</keyword>
<keyword evidence="1 7" id="KW-1003">Cell membrane</keyword>
<protein>
    <recommendedName>
        <fullName evidence="7">Endolytic murein transglycosylase</fullName>
        <ecNumber evidence="7">4.2.2.29</ecNumber>
    </recommendedName>
    <alternativeName>
        <fullName evidence="7">Peptidoglycan lytic transglycosylase</fullName>
    </alternativeName>
    <alternativeName>
        <fullName evidence="7">Peptidoglycan polymerization terminase</fullName>
    </alternativeName>
</protein>
<keyword evidence="5 7" id="KW-0456">Lyase</keyword>
<evidence type="ECO:0000256" key="8">
    <source>
        <dbReference type="SAM" id="MobiDB-lite"/>
    </source>
</evidence>
<name>A0A7W8TU07_9MICC</name>
<evidence type="ECO:0000256" key="6">
    <source>
        <dbReference type="ARBA" id="ARBA00023316"/>
    </source>
</evidence>
<feature type="region of interest" description="Disordered" evidence="8">
    <location>
        <begin position="1"/>
        <end position="122"/>
    </location>
</feature>
<evidence type="ECO:0000256" key="4">
    <source>
        <dbReference type="ARBA" id="ARBA00023136"/>
    </source>
</evidence>
<evidence type="ECO:0000256" key="3">
    <source>
        <dbReference type="ARBA" id="ARBA00022989"/>
    </source>
</evidence>
<dbReference type="HAMAP" id="MF_02065">
    <property type="entry name" value="MltG"/>
    <property type="match status" value="1"/>
</dbReference>
<feature type="compositionally biased region" description="Basic and acidic residues" evidence="8">
    <location>
        <begin position="73"/>
        <end position="98"/>
    </location>
</feature>
<dbReference type="InterPro" id="IPR003770">
    <property type="entry name" value="MLTG-like"/>
</dbReference>
<feature type="compositionally biased region" description="Basic and acidic residues" evidence="8">
    <location>
        <begin position="13"/>
        <end position="60"/>
    </location>
</feature>
<keyword evidence="6 7" id="KW-0961">Cell wall biogenesis/degradation</keyword>
<feature type="compositionally biased region" description="Low complexity" evidence="8">
    <location>
        <begin position="107"/>
        <end position="119"/>
    </location>
</feature>
<reference evidence="9 10" key="1">
    <citation type="submission" date="2020-08" db="EMBL/GenBank/DDBJ databases">
        <title>Sequencing the genomes of 1000 actinobacteria strains.</title>
        <authorList>
            <person name="Klenk H.-P."/>
        </authorList>
    </citation>
    <scope>NUCLEOTIDE SEQUENCE [LARGE SCALE GENOMIC DNA]</scope>
    <source>
        <strain evidence="9 10">DSM 105783</strain>
    </source>
</reference>
<organism evidence="9 10">
    <name type="scientific">Neomicrococcus aestuarii</name>
    <dbReference type="NCBI Taxonomy" id="556325"/>
    <lineage>
        <taxon>Bacteria</taxon>
        <taxon>Bacillati</taxon>
        <taxon>Actinomycetota</taxon>
        <taxon>Actinomycetes</taxon>
        <taxon>Micrococcales</taxon>
        <taxon>Micrococcaceae</taxon>
        <taxon>Neomicrococcus</taxon>
    </lineage>
</organism>
<dbReference type="GO" id="GO:0005886">
    <property type="term" value="C:plasma membrane"/>
    <property type="evidence" value="ECO:0007669"/>
    <property type="project" value="UniProtKB-SubCell"/>
</dbReference>
<dbReference type="AlphaFoldDB" id="A0A7W8TU07"/>
<comment type="subcellular location">
    <subcellularLocation>
        <location evidence="7">Cell membrane</location>
        <topology evidence="7">Single-pass membrane protein</topology>
    </subcellularLocation>
</comment>
<evidence type="ECO:0000256" key="2">
    <source>
        <dbReference type="ARBA" id="ARBA00022692"/>
    </source>
</evidence>
<feature type="transmembrane region" description="Helical" evidence="7">
    <location>
        <begin position="129"/>
        <end position="148"/>
    </location>
</feature>
<dbReference type="GO" id="GO:0071555">
    <property type="term" value="P:cell wall organization"/>
    <property type="evidence" value="ECO:0007669"/>
    <property type="project" value="UniProtKB-KW"/>
</dbReference>
<evidence type="ECO:0000313" key="9">
    <source>
        <dbReference type="EMBL" id="MBB5512008.1"/>
    </source>
</evidence>
<dbReference type="RefSeq" id="WP_183663826.1">
    <property type="nucleotide sequence ID" value="NZ_BAAARH010000003.1"/>
</dbReference>
<dbReference type="Pfam" id="PF02618">
    <property type="entry name" value="YceG"/>
    <property type="match status" value="1"/>
</dbReference>
<dbReference type="EC" id="4.2.2.29" evidence="7"/>
<feature type="site" description="Important for catalytic activity" evidence="7">
    <location>
        <position position="342"/>
    </location>
</feature>
<comment type="catalytic activity">
    <reaction evidence="7">
        <text>a peptidoglycan chain = a peptidoglycan chain with N-acetyl-1,6-anhydromuramyl-[peptide] at the reducing end + a peptidoglycan chain with N-acetylglucosamine at the non-reducing end.</text>
        <dbReference type="EC" id="4.2.2.29"/>
    </reaction>
</comment>
<dbReference type="PANTHER" id="PTHR30518">
    <property type="entry name" value="ENDOLYTIC MUREIN TRANSGLYCOSYLASE"/>
    <property type="match status" value="1"/>
</dbReference>
<dbReference type="GO" id="GO:0009252">
    <property type="term" value="P:peptidoglycan biosynthetic process"/>
    <property type="evidence" value="ECO:0007669"/>
    <property type="project" value="UniProtKB-UniRule"/>
</dbReference>
<evidence type="ECO:0000256" key="1">
    <source>
        <dbReference type="ARBA" id="ARBA00022475"/>
    </source>
</evidence>
<keyword evidence="2 7" id="KW-0812">Transmembrane</keyword>
<evidence type="ECO:0000256" key="7">
    <source>
        <dbReference type="HAMAP-Rule" id="MF_02065"/>
    </source>
</evidence>
<evidence type="ECO:0000256" key="5">
    <source>
        <dbReference type="ARBA" id="ARBA00023239"/>
    </source>
</evidence>
<comment type="caution">
    <text evidence="9">The sequence shown here is derived from an EMBL/GenBank/DDBJ whole genome shotgun (WGS) entry which is preliminary data.</text>
</comment>
<gene>
    <name evidence="7" type="primary">mltG</name>
    <name evidence="9" type="ORF">HD598_000695</name>
</gene>
<dbReference type="EMBL" id="JACHDR010000001">
    <property type="protein sequence ID" value="MBB5512008.1"/>
    <property type="molecule type" value="Genomic_DNA"/>
</dbReference>
<dbReference type="NCBIfam" id="TIGR00247">
    <property type="entry name" value="endolytic transglycosylase MltG"/>
    <property type="match status" value="1"/>
</dbReference>
<comment type="similarity">
    <text evidence="7">Belongs to the transglycosylase MltG family.</text>
</comment>
<dbReference type="GO" id="GO:0008932">
    <property type="term" value="F:lytic endotransglycosylase activity"/>
    <property type="evidence" value="ECO:0007669"/>
    <property type="project" value="UniProtKB-UniRule"/>
</dbReference>
<dbReference type="Proteomes" id="UP000580797">
    <property type="component" value="Unassembled WGS sequence"/>
</dbReference>
<sequence length="472" mass="52097">MNDPNADASQFLSRRERREAERLRLEREAAEASSTDEAHNDAPEQINDAHDSEREPRTELHSVVQHPEQNASHQDELQHYVDDRQYPERDEPDGHVLFDKLPPTVVPVPTGTNPTTNIRQQRRQRRNKIMGIALAVFAAALVAVIILVQNLVAGTEPADYAGPGGDATTFEVEQGWGAIQISRQLLADDIVASDTAFLEALESNTSGTSEIHPGSYELKKQMKASDVVSVLTAEGPAVSYIAISENSRKNEVYAKISEATGVAVKEISAFDTKGTQFGLPATVKSLEGYLHPGEYRFPLDTPIKDIIQEMVTKTLDELKRVGITDPAEQYRILKVASILQGEATAKDYPVVAGAIENRLDPNNTETNGLLQLDSTVTYGLGTRSLQFTEEQKQDASNQYNTYIHKGLPPTPIGSPGNSAIDAAADPEENDYYYWVTVNIETGETKFSKTYAEHQGYQQEFRDYCAANADKCK</sequence>
<dbReference type="PANTHER" id="PTHR30518:SF2">
    <property type="entry name" value="ENDOLYTIC MUREIN TRANSGLYCOSYLASE"/>
    <property type="match status" value="1"/>
</dbReference>
<dbReference type="Gene3D" id="3.30.1490.480">
    <property type="entry name" value="Endolytic murein transglycosylase"/>
    <property type="match status" value="1"/>
</dbReference>
<comment type="function">
    <text evidence="7">Functions as a peptidoglycan terminase that cleaves nascent peptidoglycan strands endolytically to terminate their elongation.</text>
</comment>
<accession>A0A7W8TU07</accession>
<proteinExistence type="inferred from homology"/>